<reference evidence="2 3" key="1">
    <citation type="journal article" date="2018" name="Cell">
        <title>The Chara Genome: Secondary Complexity and Implications for Plant Terrestrialization.</title>
        <authorList>
            <person name="Nishiyama T."/>
            <person name="Sakayama H."/>
            <person name="Vries J.D."/>
            <person name="Buschmann H."/>
            <person name="Saint-Marcoux D."/>
            <person name="Ullrich K.K."/>
            <person name="Haas F.B."/>
            <person name="Vanderstraeten L."/>
            <person name="Becker D."/>
            <person name="Lang D."/>
            <person name="Vosolsobe S."/>
            <person name="Rombauts S."/>
            <person name="Wilhelmsson P.K.I."/>
            <person name="Janitza P."/>
            <person name="Kern R."/>
            <person name="Heyl A."/>
            <person name="Rumpler F."/>
            <person name="Villalobos L.I.A.C."/>
            <person name="Clay J.M."/>
            <person name="Skokan R."/>
            <person name="Toyoda A."/>
            <person name="Suzuki Y."/>
            <person name="Kagoshima H."/>
            <person name="Schijlen E."/>
            <person name="Tajeshwar N."/>
            <person name="Catarino B."/>
            <person name="Hetherington A.J."/>
            <person name="Saltykova A."/>
            <person name="Bonnot C."/>
            <person name="Breuninger H."/>
            <person name="Symeonidi A."/>
            <person name="Radhakrishnan G.V."/>
            <person name="Van Nieuwerburgh F."/>
            <person name="Deforce D."/>
            <person name="Chang C."/>
            <person name="Karol K.G."/>
            <person name="Hedrich R."/>
            <person name="Ulvskov P."/>
            <person name="Glockner G."/>
            <person name="Delwiche C.F."/>
            <person name="Petrasek J."/>
            <person name="Van de Peer Y."/>
            <person name="Friml J."/>
            <person name="Beilby M."/>
            <person name="Dolan L."/>
            <person name="Kohara Y."/>
            <person name="Sugano S."/>
            <person name="Fujiyama A."/>
            <person name="Delaux P.-M."/>
            <person name="Quint M."/>
            <person name="TheiBen G."/>
            <person name="Hagemann M."/>
            <person name="Harholt J."/>
            <person name="Dunand C."/>
            <person name="Zachgo S."/>
            <person name="Langdale J."/>
            <person name="Maumus F."/>
            <person name="Straeten D.V.D."/>
            <person name="Gould S.B."/>
            <person name="Rensing S.A."/>
        </authorList>
    </citation>
    <scope>NUCLEOTIDE SEQUENCE [LARGE SCALE GENOMIC DNA]</scope>
    <source>
        <strain evidence="2 3">S276</strain>
    </source>
</reference>
<protein>
    <submittedName>
        <fullName evidence="2">Uncharacterized protein</fullName>
    </submittedName>
</protein>
<dbReference type="EMBL" id="BFEA01000562">
    <property type="protein sequence ID" value="GBG86388.1"/>
    <property type="molecule type" value="Genomic_DNA"/>
</dbReference>
<proteinExistence type="predicted"/>
<evidence type="ECO:0000256" key="1">
    <source>
        <dbReference type="SAM" id="MobiDB-lite"/>
    </source>
</evidence>
<gene>
    <name evidence="2" type="ORF">CBR_g41383</name>
</gene>
<evidence type="ECO:0000313" key="3">
    <source>
        <dbReference type="Proteomes" id="UP000265515"/>
    </source>
</evidence>
<evidence type="ECO:0000313" key="2">
    <source>
        <dbReference type="EMBL" id="GBG86388.1"/>
    </source>
</evidence>
<organism evidence="2 3">
    <name type="scientific">Chara braunii</name>
    <name type="common">Braun's stonewort</name>
    <dbReference type="NCBI Taxonomy" id="69332"/>
    <lineage>
        <taxon>Eukaryota</taxon>
        <taxon>Viridiplantae</taxon>
        <taxon>Streptophyta</taxon>
        <taxon>Charophyceae</taxon>
        <taxon>Charales</taxon>
        <taxon>Characeae</taxon>
        <taxon>Chara</taxon>
    </lineage>
</organism>
<comment type="caution">
    <text evidence="2">The sequence shown here is derived from an EMBL/GenBank/DDBJ whole genome shotgun (WGS) entry which is preliminary data.</text>
</comment>
<name>A0A388LVP2_CHABU</name>
<keyword evidence="3" id="KW-1185">Reference proteome</keyword>
<dbReference type="AlphaFoldDB" id="A0A388LVP2"/>
<feature type="region of interest" description="Disordered" evidence="1">
    <location>
        <begin position="1"/>
        <end position="91"/>
    </location>
</feature>
<dbReference type="Proteomes" id="UP000265515">
    <property type="component" value="Unassembled WGS sequence"/>
</dbReference>
<dbReference type="Gramene" id="GBG86388">
    <property type="protein sequence ID" value="GBG86388"/>
    <property type="gene ID" value="CBR_g41383"/>
</dbReference>
<accession>A0A388LVP2</accession>
<feature type="compositionally biased region" description="Basic and acidic residues" evidence="1">
    <location>
        <begin position="63"/>
        <end position="91"/>
    </location>
</feature>
<sequence>MDDGERDEIQDALDEEEGREGGIGKAGVAHETDEAVGQPDLPGEEAVITSRGVGRAGPAPRVLRPELERARREKREVGEADVEVRDTGSEKRARQTTIEEMYDKEKLVEFTDAWLLWIYEKGLPFNAFRGLEFQRVRHTGERVPRTIQFRFPSYRVTAGVGIPSQRAKVATMVSEVRAAFRHTGATILSDGRKSRSGKPLVNFLVGGANGALLYATVARDGSV</sequence>
<feature type="compositionally biased region" description="Acidic residues" evidence="1">
    <location>
        <begin position="1"/>
        <end position="18"/>
    </location>
</feature>